<protein>
    <recommendedName>
        <fullName evidence="6 7">Peptidyl-tRNA hydrolase</fullName>
        <shortName evidence="7">Pth</shortName>
        <ecNumber evidence="1 7">3.1.1.29</ecNumber>
    </recommendedName>
</protein>
<gene>
    <name evidence="7 10" type="primary">pth</name>
    <name evidence="10" type="ORF">GCM10009547_46450</name>
</gene>
<dbReference type="GO" id="GO:0016787">
    <property type="term" value="F:hydrolase activity"/>
    <property type="evidence" value="ECO:0007669"/>
    <property type="project" value="UniProtKB-KW"/>
</dbReference>
<dbReference type="Proteomes" id="UP001500957">
    <property type="component" value="Unassembled WGS sequence"/>
</dbReference>
<dbReference type="NCBIfam" id="TIGR00447">
    <property type="entry name" value="pth"/>
    <property type="match status" value="1"/>
</dbReference>
<keyword evidence="7" id="KW-0963">Cytoplasm</keyword>
<comment type="function">
    <text evidence="7">Catalyzes the release of premature peptidyl moieties from peptidyl-tRNA molecules trapped in stalled 50S ribosomal subunits, and thus maintains levels of free tRNAs and 50S ribosomes.</text>
</comment>
<evidence type="ECO:0000313" key="10">
    <source>
        <dbReference type="EMBL" id="GAA0636806.1"/>
    </source>
</evidence>
<dbReference type="EMBL" id="BAAAHE010000050">
    <property type="protein sequence ID" value="GAA0636806.1"/>
    <property type="molecule type" value="Genomic_DNA"/>
</dbReference>
<evidence type="ECO:0000256" key="3">
    <source>
        <dbReference type="ARBA" id="ARBA00022801"/>
    </source>
</evidence>
<comment type="catalytic activity">
    <reaction evidence="7 8">
        <text>an N-acyl-L-alpha-aminoacyl-tRNA + H2O = an N-acyl-L-amino acid + a tRNA + H(+)</text>
        <dbReference type="Rhea" id="RHEA:54448"/>
        <dbReference type="Rhea" id="RHEA-COMP:10123"/>
        <dbReference type="Rhea" id="RHEA-COMP:13883"/>
        <dbReference type="ChEBI" id="CHEBI:15377"/>
        <dbReference type="ChEBI" id="CHEBI:15378"/>
        <dbReference type="ChEBI" id="CHEBI:59874"/>
        <dbReference type="ChEBI" id="CHEBI:78442"/>
        <dbReference type="ChEBI" id="CHEBI:138191"/>
        <dbReference type="EC" id="3.1.1.29"/>
    </reaction>
</comment>
<comment type="similarity">
    <text evidence="5 7 9">Belongs to the PTH family.</text>
</comment>
<feature type="active site" description="Proton acceptor" evidence="7">
    <location>
        <position position="23"/>
    </location>
</feature>
<proteinExistence type="inferred from homology"/>
<dbReference type="CDD" id="cd00462">
    <property type="entry name" value="PTH"/>
    <property type="match status" value="1"/>
</dbReference>
<dbReference type="PANTHER" id="PTHR17224:SF1">
    <property type="entry name" value="PEPTIDYL-TRNA HYDROLASE"/>
    <property type="match status" value="1"/>
</dbReference>
<evidence type="ECO:0000256" key="9">
    <source>
        <dbReference type="RuleBase" id="RU004320"/>
    </source>
</evidence>
<evidence type="ECO:0000256" key="1">
    <source>
        <dbReference type="ARBA" id="ARBA00013260"/>
    </source>
</evidence>
<name>A0ABN1HBI6_9ACTN</name>
<dbReference type="PROSITE" id="PS01195">
    <property type="entry name" value="PEPT_TRNA_HYDROL_1"/>
    <property type="match status" value="1"/>
</dbReference>
<dbReference type="SUPFAM" id="SSF53178">
    <property type="entry name" value="Peptidyl-tRNA hydrolase-like"/>
    <property type="match status" value="1"/>
</dbReference>
<feature type="binding site" evidence="7">
    <location>
        <position position="73"/>
    </location>
    <ligand>
        <name>tRNA</name>
        <dbReference type="ChEBI" id="CHEBI:17843"/>
    </ligand>
</feature>
<feature type="binding site" evidence="7">
    <location>
        <position position="71"/>
    </location>
    <ligand>
        <name>tRNA</name>
        <dbReference type="ChEBI" id="CHEBI:17843"/>
    </ligand>
</feature>
<keyword evidence="2 7" id="KW-0820">tRNA-binding</keyword>
<feature type="site" description="Discriminates between blocked and unblocked aminoacyl-tRNA" evidence="7">
    <location>
        <position position="13"/>
    </location>
</feature>
<feature type="site" description="Stabilizes the basic form of H active site to accept a proton" evidence="7">
    <location>
        <position position="98"/>
    </location>
</feature>
<dbReference type="Gene3D" id="3.40.50.1470">
    <property type="entry name" value="Peptidyl-tRNA hydrolase"/>
    <property type="match status" value="1"/>
</dbReference>
<evidence type="ECO:0000313" key="11">
    <source>
        <dbReference type="Proteomes" id="UP001500957"/>
    </source>
</evidence>
<evidence type="ECO:0000256" key="7">
    <source>
        <dbReference type="HAMAP-Rule" id="MF_00083"/>
    </source>
</evidence>
<keyword evidence="11" id="KW-1185">Reference proteome</keyword>
<comment type="subunit">
    <text evidence="7">Monomer.</text>
</comment>
<dbReference type="HAMAP" id="MF_00083">
    <property type="entry name" value="Pept_tRNA_hydro_bact"/>
    <property type="match status" value="1"/>
</dbReference>
<keyword evidence="4 7" id="KW-0694">RNA-binding</keyword>
<evidence type="ECO:0000256" key="5">
    <source>
        <dbReference type="ARBA" id="ARBA00038063"/>
    </source>
</evidence>
<dbReference type="InterPro" id="IPR001328">
    <property type="entry name" value="Pept_tRNA_hydro"/>
</dbReference>
<evidence type="ECO:0000256" key="6">
    <source>
        <dbReference type="ARBA" id="ARBA00050038"/>
    </source>
</evidence>
<dbReference type="RefSeq" id="WP_344609323.1">
    <property type="nucleotide sequence ID" value="NZ_BAAAHE010000050.1"/>
</dbReference>
<dbReference type="PROSITE" id="PS01196">
    <property type="entry name" value="PEPT_TRNA_HYDROL_2"/>
    <property type="match status" value="1"/>
</dbReference>
<evidence type="ECO:0000256" key="2">
    <source>
        <dbReference type="ARBA" id="ARBA00022555"/>
    </source>
</evidence>
<comment type="subcellular location">
    <subcellularLocation>
        <location evidence="7">Cytoplasm</location>
    </subcellularLocation>
</comment>
<evidence type="ECO:0000256" key="8">
    <source>
        <dbReference type="RuleBase" id="RU000673"/>
    </source>
</evidence>
<feature type="binding site" evidence="7">
    <location>
        <position position="119"/>
    </location>
    <ligand>
        <name>tRNA</name>
        <dbReference type="ChEBI" id="CHEBI:17843"/>
    </ligand>
</feature>
<dbReference type="InterPro" id="IPR036416">
    <property type="entry name" value="Pept_tRNA_hydro_sf"/>
</dbReference>
<dbReference type="InterPro" id="IPR018171">
    <property type="entry name" value="Pept_tRNA_hydro_CS"/>
</dbReference>
<feature type="binding site" evidence="7">
    <location>
        <position position="18"/>
    </location>
    <ligand>
        <name>tRNA</name>
        <dbReference type="ChEBI" id="CHEBI:17843"/>
    </ligand>
</feature>
<comment type="caution">
    <text evidence="10">The sequence shown here is derived from an EMBL/GenBank/DDBJ whole genome shotgun (WGS) entry which is preliminary data.</text>
</comment>
<dbReference type="PANTHER" id="PTHR17224">
    <property type="entry name" value="PEPTIDYL-TRNA HYDROLASE"/>
    <property type="match status" value="1"/>
</dbReference>
<reference evidence="10 11" key="1">
    <citation type="journal article" date="2019" name="Int. J. Syst. Evol. Microbiol.">
        <title>The Global Catalogue of Microorganisms (GCM) 10K type strain sequencing project: providing services to taxonomists for standard genome sequencing and annotation.</title>
        <authorList>
            <consortium name="The Broad Institute Genomics Platform"/>
            <consortium name="The Broad Institute Genome Sequencing Center for Infectious Disease"/>
            <person name="Wu L."/>
            <person name="Ma J."/>
        </authorList>
    </citation>
    <scope>NUCLEOTIDE SEQUENCE [LARGE SCALE GENOMIC DNA]</scope>
    <source>
        <strain evidence="10 11">JCM 10671</strain>
    </source>
</reference>
<sequence length="193" mass="21287">MSEDRWLVVGLGNPGPEYVANRHNVGFLVVETLAERNRSSFKAHKARADVAETRLGGPGGPPVVLARPRSYMNESGGPVSGLCKYYDVPPERLVVIHDELDLPFAALRAKFGGGDNGHNGLKSIRRSLGTGDYHRIRFGIDRPPGRMDPAAYVLRDFSAAERKDLDLELDRCADAVEMLVREGLERTQNTFNS</sequence>
<organism evidence="10 11">
    <name type="scientific">Sporichthya brevicatena</name>
    <dbReference type="NCBI Taxonomy" id="171442"/>
    <lineage>
        <taxon>Bacteria</taxon>
        <taxon>Bacillati</taxon>
        <taxon>Actinomycetota</taxon>
        <taxon>Actinomycetes</taxon>
        <taxon>Sporichthyales</taxon>
        <taxon>Sporichthyaceae</taxon>
        <taxon>Sporichthya</taxon>
    </lineage>
</organism>
<keyword evidence="3 7" id="KW-0378">Hydrolase</keyword>
<dbReference type="EC" id="3.1.1.29" evidence="1 7"/>
<accession>A0ABN1HBI6</accession>
<dbReference type="Pfam" id="PF01195">
    <property type="entry name" value="Pept_tRNA_hydro"/>
    <property type="match status" value="1"/>
</dbReference>
<comment type="function">
    <text evidence="7">Hydrolyzes ribosome-free peptidyl-tRNAs (with 1 or more amino acids incorporated), which drop off the ribosome during protein synthesis, or as a result of ribosome stalling.</text>
</comment>
<evidence type="ECO:0000256" key="4">
    <source>
        <dbReference type="ARBA" id="ARBA00022884"/>
    </source>
</evidence>